<protein>
    <recommendedName>
        <fullName evidence="1">Helicase C-terminal domain-containing protein</fullName>
    </recommendedName>
</protein>
<comment type="caution">
    <text evidence="2">The sequence shown here is derived from an EMBL/GenBank/DDBJ whole genome shotgun (WGS) entry which is preliminary data.</text>
</comment>
<dbReference type="EMBL" id="JACDUJ010000001">
    <property type="protein sequence ID" value="MBA2846637.1"/>
    <property type="molecule type" value="Genomic_DNA"/>
</dbReference>
<dbReference type="AlphaFoldDB" id="A0A7J9NMD4"/>
<reference evidence="2 3" key="1">
    <citation type="submission" date="2020-07" db="EMBL/GenBank/DDBJ databases">
        <title>Genomic Encyclopedia of Type Strains, Phase IV (KMG-V): Genome sequencing to study the core and pangenomes of soil and plant-associated prokaryotes.</title>
        <authorList>
            <person name="Whitman W."/>
        </authorList>
    </citation>
    <scope>NUCLEOTIDE SEQUENCE [LARGE SCALE GENOMIC DNA]</scope>
    <source>
        <strain evidence="2 3">A5</strain>
    </source>
</reference>
<dbReference type="NCBIfam" id="NF038326">
    <property type="entry name" value="DISARM_DrmAL"/>
    <property type="match status" value="1"/>
</dbReference>
<dbReference type="CDD" id="cd18785">
    <property type="entry name" value="SF2_C"/>
    <property type="match status" value="1"/>
</dbReference>
<sequence>MRRELISEMIMEVYGPRPKKTSDLLDSEEEILKIPDPTEIVDYDPLREYITGAIIPAKCKNTFFMEENDTKSEISESESSDEIKMPSLGVELDPKLRPQSFGISFISNSENPEIELCATWARYSKKGDKWIRKPEIIPIKTIFEPGTKQIYEENDGNISLHFKRLKRGNKYILIIHMLNNLNSRPDCYGDELTACTIFQPSLRINLKEDEFSNMDFGKIMDSEEDRTLNYLYRDKKVLARGHMCSTVWKDIDPVKTMSGGYIEPEILWIDGVHFKETGKIDEETYLKFMAPTLRTDFVPVFSIPAPLFDWPEEYNDLKPELSAEKLSEMWDINEIDSCLEPLKKSYGRWITKNESEFSNDNENTDIVGKIIENQKKCLERLETGINLLKTDENARLAFCFANKVINLQYEWSSPAKEFKWRPFQLAFFLTNLESVYNENSKYRDMVDLMWVPTGGGKTEAYLALIAFLIASRRRKGIVDDEPTVGAGTSVLIRYTLRLLTIQQFRRTLKMVTLAEYLRIMENSCSRGWKPKKCSIESSWIYGSPKFSIGMWVGGAVTPNKICDSIDALERKNSNGDPAQVTTCPICGTPLAVNKGVSEFKLVLTFKNPNNDGVVDNSISKLNKYLIPNSKDGFVKKISKITDENFVILDMDLYFQDELKEEDFGKIRKAVSGMELLCSDVSRPGYFINGGTKNRKDFEIYCPNPGCNLNNNVDFKEGVPYNFENSETSGDGLYMPGADRYAFYGNRMPIPAYTVDDQVYHRCPTVLVCTVDKFAQLAFEPRSAAIFGNVKNYSVDYGYYRSEVPKNSAKNWNNPKNNVEVDPFRPPELIIQDELHLIEGPIGSMYGLYENAIDSLIKSGNIMPKYIVSTATIKNADYQIKQLYSRNYFQFPPYGSTIDDSFFVRSLDKKYIWNEDKAGRVYLGIYAPSMGPHTPNIRIVSRLISSVNFRKNYQKYINFKTLVWYFNAIRELGSGRALYREDIIEHLKNSFNMPNWEPENSVELSSITDSLEIPTLLTGLENEGNSSCPSENKDVMFTTSMFGTGVDISHLSTILVGGQPKTTSQYIQATGRVGRSVGGLSLVFLRAGRPRDLSHYELFPAYHQRIYLDVEPCSVSPYSKGCMDKAMGPVLVSYLRNKHNSHVEWDGTDGKVILKNGAEDDYEEFISCLSSKTIKPENWSEFENHIKSQWETWHNYAEGLSKEELVFNEKYNPKKSPEKNVVLGTSAHEYKGKKIVFKKAPYSLRDVEESIILGV</sequence>
<gene>
    <name evidence="2" type="ORF">HNP88_000821</name>
</gene>
<dbReference type="SUPFAM" id="SSF52540">
    <property type="entry name" value="P-loop containing nucleoside triphosphate hydrolases"/>
    <property type="match status" value="2"/>
</dbReference>
<proteinExistence type="predicted"/>
<dbReference type="RefSeq" id="WP_181492066.1">
    <property type="nucleotide sequence ID" value="NZ_JACDUJ010000001.1"/>
</dbReference>
<evidence type="ECO:0000313" key="2">
    <source>
        <dbReference type="EMBL" id="MBA2846637.1"/>
    </source>
</evidence>
<dbReference type="Gene3D" id="3.40.50.300">
    <property type="entry name" value="P-loop containing nucleotide triphosphate hydrolases"/>
    <property type="match status" value="1"/>
</dbReference>
<accession>A0A7J9NMD4</accession>
<dbReference type="InterPro" id="IPR001650">
    <property type="entry name" value="Helicase_C-like"/>
</dbReference>
<dbReference type="PROSITE" id="PS51194">
    <property type="entry name" value="HELICASE_CTER"/>
    <property type="match status" value="1"/>
</dbReference>
<organism evidence="2 3">
    <name type="scientific">Methanococcus maripaludis</name>
    <name type="common">Methanococcus deltae</name>
    <dbReference type="NCBI Taxonomy" id="39152"/>
    <lineage>
        <taxon>Archaea</taxon>
        <taxon>Methanobacteriati</taxon>
        <taxon>Methanobacteriota</taxon>
        <taxon>Methanomada group</taxon>
        <taxon>Methanococci</taxon>
        <taxon>Methanococcales</taxon>
        <taxon>Methanococcaceae</taxon>
        <taxon>Methanococcus</taxon>
    </lineage>
</organism>
<dbReference type="InterPro" id="IPR027417">
    <property type="entry name" value="P-loop_NTPase"/>
</dbReference>
<dbReference type="SMART" id="SM00490">
    <property type="entry name" value="HELICc"/>
    <property type="match status" value="1"/>
</dbReference>
<evidence type="ECO:0000259" key="1">
    <source>
        <dbReference type="PROSITE" id="PS51194"/>
    </source>
</evidence>
<dbReference type="Proteomes" id="UP000571854">
    <property type="component" value="Unassembled WGS sequence"/>
</dbReference>
<dbReference type="Pfam" id="PF00271">
    <property type="entry name" value="Helicase_C"/>
    <property type="match status" value="1"/>
</dbReference>
<feature type="domain" description="Helicase C-terminal" evidence="1">
    <location>
        <begin position="950"/>
        <end position="1113"/>
    </location>
</feature>
<name>A0A7J9NMD4_METMI</name>
<evidence type="ECO:0000313" key="3">
    <source>
        <dbReference type="Proteomes" id="UP000571854"/>
    </source>
</evidence>